<dbReference type="GO" id="GO:0016740">
    <property type="term" value="F:transferase activity"/>
    <property type="evidence" value="ECO:0007669"/>
    <property type="project" value="UniProtKB-KW"/>
</dbReference>
<organism evidence="2 3">
    <name type="scientific">Pseudoalteromonas peptidolytica F12-50-A1</name>
    <dbReference type="NCBI Taxonomy" id="1315280"/>
    <lineage>
        <taxon>Bacteria</taxon>
        <taxon>Pseudomonadati</taxon>
        <taxon>Pseudomonadota</taxon>
        <taxon>Gammaproteobacteria</taxon>
        <taxon>Alteromonadales</taxon>
        <taxon>Pseudoalteromonadaceae</taxon>
        <taxon>Pseudoalteromonas</taxon>
    </lineage>
</organism>
<dbReference type="EMBL" id="AQHF01000034">
    <property type="protein sequence ID" value="MBE0348782.1"/>
    <property type="molecule type" value="Genomic_DNA"/>
</dbReference>
<proteinExistence type="predicted"/>
<keyword evidence="3" id="KW-1185">Reference proteome</keyword>
<evidence type="ECO:0000313" key="3">
    <source>
        <dbReference type="Proteomes" id="UP000660708"/>
    </source>
</evidence>
<keyword evidence="2" id="KW-0808">Transferase</keyword>
<comment type="caution">
    <text evidence="2">The sequence shown here is derived from an EMBL/GenBank/DDBJ whole genome shotgun (WGS) entry which is preliminary data.</text>
</comment>
<dbReference type="Pfam" id="PF01755">
    <property type="entry name" value="Glyco_transf_25"/>
    <property type="match status" value="1"/>
</dbReference>
<protein>
    <submittedName>
        <fullName evidence="2">Glycosyl transferase, family 25</fullName>
    </submittedName>
</protein>
<dbReference type="InterPro" id="IPR002654">
    <property type="entry name" value="Glyco_trans_25"/>
</dbReference>
<evidence type="ECO:0000313" key="2">
    <source>
        <dbReference type="EMBL" id="MBE0348782.1"/>
    </source>
</evidence>
<reference evidence="2 3" key="1">
    <citation type="submission" date="2015-06" db="EMBL/GenBank/DDBJ databases">
        <title>Genome sequence of Pseudoalteromonas peptidolytica.</title>
        <authorList>
            <person name="Xie B.-B."/>
            <person name="Rong J.-C."/>
            <person name="Qin Q.-L."/>
            <person name="Zhang Y.-Z."/>
        </authorList>
    </citation>
    <scope>NUCLEOTIDE SEQUENCE [LARGE SCALE GENOMIC DNA]</scope>
    <source>
        <strain evidence="2 3">F12-50-A1</strain>
    </source>
</reference>
<sequence>MLSYKRSTLCVSQSNTISLHMTDLNIFLINLDSSKDRLKESARQFDKFNLSFERISAVDGASISNQELETHYSREKNARQYYRALTVGEIGCYMSHLKVLEEIVARQLPYAFVFEDDFQLQADLREIDSKVLALPFDWDMIKLYQSQKNRRTAFATHQIDSDLSLVIPNKVPAGTVAQIISFGGAKKILAHARPFGRPIDIDYQHFWEKQVSVLLAFPCPVNHGEIFDSTVGREFLSRNEKGNFWLKQRLQINKFFNNKSNRKLIQKQYQPYF</sequence>
<gene>
    <name evidence="2" type="ORF">PPEP_b0611</name>
</gene>
<accession>A0A8I0T6S8</accession>
<name>A0A8I0T6S8_9GAMM</name>
<dbReference type="AlphaFoldDB" id="A0A8I0T6S8"/>
<feature type="domain" description="Glycosyl transferase family 25" evidence="1">
    <location>
        <begin position="25"/>
        <end position="200"/>
    </location>
</feature>
<evidence type="ECO:0000259" key="1">
    <source>
        <dbReference type="Pfam" id="PF01755"/>
    </source>
</evidence>
<dbReference type="CDD" id="cd06532">
    <property type="entry name" value="Glyco_transf_25"/>
    <property type="match status" value="1"/>
</dbReference>
<dbReference type="Proteomes" id="UP000660708">
    <property type="component" value="Unassembled WGS sequence"/>
</dbReference>